<dbReference type="SMART" id="SM01039">
    <property type="entry name" value="BRICHOS"/>
    <property type="match status" value="1"/>
</dbReference>
<evidence type="ECO:0000256" key="8">
    <source>
        <dbReference type="ARBA" id="ARBA00023180"/>
    </source>
</evidence>
<dbReference type="GeneID" id="108568003"/>
<evidence type="ECO:0000256" key="2">
    <source>
        <dbReference type="ARBA" id="ARBA00006794"/>
    </source>
</evidence>
<dbReference type="PANTHER" id="PTHR10962">
    <property type="entry name" value="INTEGRAL TRANSMEMBRANE PROTEIN 2"/>
    <property type="match status" value="1"/>
</dbReference>
<keyword evidence="3 9" id="KW-0812">Transmembrane</keyword>
<evidence type="ECO:0000256" key="7">
    <source>
        <dbReference type="ARBA" id="ARBA00023157"/>
    </source>
</evidence>
<keyword evidence="11" id="KW-1185">Reference proteome</keyword>
<keyword evidence="7" id="KW-1015">Disulfide bond</keyword>
<comment type="subcellular location">
    <subcellularLocation>
        <location evidence="1 9">Membrane</location>
        <topology evidence="1 9">Single-pass type II membrane protein</topology>
    </subcellularLocation>
</comment>
<dbReference type="PROSITE" id="PS50869">
    <property type="entry name" value="BRICHOS"/>
    <property type="match status" value="1"/>
</dbReference>
<evidence type="ECO:0000256" key="5">
    <source>
        <dbReference type="ARBA" id="ARBA00022989"/>
    </source>
</evidence>
<keyword evidence="4 9" id="KW-0735">Signal-anchor</keyword>
<evidence type="ECO:0000256" key="6">
    <source>
        <dbReference type="ARBA" id="ARBA00023136"/>
    </source>
</evidence>
<dbReference type="InterPro" id="IPR040145">
    <property type="entry name" value="ITM2"/>
</dbReference>
<dbReference type="Pfam" id="PF04089">
    <property type="entry name" value="BRICHOS"/>
    <property type="match status" value="1"/>
</dbReference>
<accession>A0ABM1NBY0</accession>
<keyword evidence="8" id="KW-0325">Glycoprotein</keyword>
<comment type="similarity">
    <text evidence="2 9">Belongs to the ITM2 family.</text>
</comment>
<organism evidence="11 12">
    <name type="scientific">Nicrophorus vespilloides</name>
    <name type="common">Boreal carrion beetle</name>
    <dbReference type="NCBI Taxonomy" id="110193"/>
    <lineage>
        <taxon>Eukaryota</taxon>
        <taxon>Metazoa</taxon>
        <taxon>Ecdysozoa</taxon>
        <taxon>Arthropoda</taxon>
        <taxon>Hexapoda</taxon>
        <taxon>Insecta</taxon>
        <taxon>Pterygota</taxon>
        <taxon>Neoptera</taxon>
        <taxon>Endopterygota</taxon>
        <taxon>Coleoptera</taxon>
        <taxon>Polyphaga</taxon>
        <taxon>Staphyliniformia</taxon>
        <taxon>Silphidae</taxon>
        <taxon>Nicrophorinae</taxon>
        <taxon>Nicrophorus</taxon>
    </lineage>
</organism>
<evidence type="ECO:0000313" key="12">
    <source>
        <dbReference type="RefSeq" id="XP_017784330.1"/>
    </source>
</evidence>
<dbReference type="Proteomes" id="UP000695000">
    <property type="component" value="Unplaced"/>
</dbReference>
<evidence type="ECO:0000256" key="9">
    <source>
        <dbReference type="RuleBase" id="RU367061"/>
    </source>
</evidence>
<dbReference type="RefSeq" id="XP_017784330.1">
    <property type="nucleotide sequence ID" value="XM_017928841.1"/>
</dbReference>
<evidence type="ECO:0000313" key="11">
    <source>
        <dbReference type="Proteomes" id="UP000695000"/>
    </source>
</evidence>
<evidence type="ECO:0000256" key="4">
    <source>
        <dbReference type="ARBA" id="ARBA00022968"/>
    </source>
</evidence>
<dbReference type="InterPro" id="IPR007084">
    <property type="entry name" value="BRICHOS_dom"/>
</dbReference>
<evidence type="ECO:0000256" key="1">
    <source>
        <dbReference type="ARBA" id="ARBA00004606"/>
    </source>
</evidence>
<keyword evidence="9" id="KW-1003">Cell membrane</keyword>
<proteinExistence type="inferred from homology"/>
<feature type="domain" description="BRICHOS" evidence="10">
    <location>
        <begin position="155"/>
        <end position="250"/>
    </location>
</feature>
<keyword evidence="6 9" id="KW-0472">Membrane</keyword>
<reference evidence="12" key="1">
    <citation type="submission" date="2025-08" db="UniProtKB">
        <authorList>
            <consortium name="RefSeq"/>
        </authorList>
    </citation>
    <scope>IDENTIFICATION</scope>
    <source>
        <tissue evidence="12">Whole Larva</tissue>
    </source>
</reference>
<evidence type="ECO:0000259" key="10">
    <source>
        <dbReference type="PROSITE" id="PS50869"/>
    </source>
</evidence>
<name>A0ABM1NBY0_NICVS</name>
<keyword evidence="5 9" id="KW-1133">Transmembrane helix</keyword>
<protein>
    <recommendedName>
        <fullName evidence="9">Integral membrane protein 2</fullName>
    </recommendedName>
</protein>
<dbReference type="PANTHER" id="PTHR10962:SF1">
    <property type="entry name" value="INTEGRAL MEMBRANE PROTEIN 2"/>
    <property type="match status" value="1"/>
</dbReference>
<gene>
    <name evidence="12" type="primary">LOC108568003</name>
</gene>
<feature type="transmembrane region" description="Helical" evidence="9">
    <location>
        <begin position="60"/>
        <end position="84"/>
    </location>
</feature>
<evidence type="ECO:0000256" key="3">
    <source>
        <dbReference type="ARBA" id="ARBA00022692"/>
    </source>
</evidence>
<sequence length="298" mass="33999">MTIITKPITEKKEAKLILPLVENDQLAANASAAEDVESQGSDQDRTFIILKARAHRIHGITTLVIVLIASIVAAIGVMGGAYLYRQYLRSQVFKGWCTIPYKQNSETAALMLDNDLKDYMDTYDEESFKVPSYLFKEKFEVDMDDEYEKIDVPDFKDGRDGRFIHDFNTNTTGIIDRTGNRCFIMPLNRKNVLPPKSLLDLIQKMWKGYYKVNVDIVKETMRVVTPPISDTSKVGEYISKECYGLPIYKLEQYVGGVVKRSADLHDEAKFAQFSGNGIMEFDIINFHEVEAYENSLKQ</sequence>